<sequence>MGRVVTLPTDLPPPALRLDIDHDALQSNWRALNRMSGAARAGAAVKADAYGLGVRKVVPTLQAAGCDDFFVAHWAEVRAVLEVARPESLSVLHGPLSGADAAYARAAGVKPVINSLEQARRWIDAGGGRCDLMVDTGMNRLGVALEELGDPVLAVLEVDVLLSHLVAAEEDTPLNALQRDRWEHARTLVPHRRGSLANSAGIALGDAYHGDLTRPGIALYGGVPRPEMAGRLRQVVRPQAAILQVRHVTAGETVGYNATFTAPAAMRVATIALGYADGYLRCWSGKGRFHADGVELPVLGRVSMDLTVVDITNAPQLGEGDWITVDYALEQAAATTGLSQYELLTLLGRRFDR</sequence>
<dbReference type="GO" id="GO:0030632">
    <property type="term" value="P:D-alanine biosynthetic process"/>
    <property type="evidence" value="ECO:0007669"/>
    <property type="project" value="UniProtKB-UniRule"/>
</dbReference>
<dbReference type="GO" id="GO:0005829">
    <property type="term" value="C:cytosol"/>
    <property type="evidence" value="ECO:0007669"/>
    <property type="project" value="TreeGrafter"/>
</dbReference>
<comment type="function">
    <text evidence="7">Catalyzes the interconversion of L-alanine and D-alanine. May also act on other amino acids.</text>
</comment>
<evidence type="ECO:0000313" key="11">
    <source>
        <dbReference type="EMBL" id="PNU04852.1"/>
    </source>
</evidence>
<evidence type="ECO:0000259" key="10">
    <source>
        <dbReference type="SMART" id="SM01005"/>
    </source>
</evidence>
<dbReference type="PANTHER" id="PTHR30511:SF0">
    <property type="entry name" value="ALANINE RACEMASE, CATABOLIC-RELATED"/>
    <property type="match status" value="1"/>
</dbReference>
<dbReference type="Pfam" id="PF00842">
    <property type="entry name" value="Ala_racemase_C"/>
    <property type="match status" value="1"/>
</dbReference>
<proteinExistence type="inferred from homology"/>
<dbReference type="InterPro" id="IPR001608">
    <property type="entry name" value="Ala_racemase_N"/>
</dbReference>
<dbReference type="PROSITE" id="PS00395">
    <property type="entry name" value="ALANINE_RACEMASE"/>
    <property type="match status" value="1"/>
</dbReference>
<feature type="binding site" evidence="7 9">
    <location>
        <position position="304"/>
    </location>
    <ligand>
        <name>substrate</name>
    </ligand>
</feature>
<evidence type="ECO:0000256" key="2">
    <source>
        <dbReference type="ARBA" id="ARBA00001933"/>
    </source>
</evidence>
<accession>A0A2K2G1H6</accession>
<feature type="binding site" evidence="7 9">
    <location>
        <position position="140"/>
    </location>
    <ligand>
        <name>substrate</name>
    </ligand>
</feature>
<dbReference type="AlphaFoldDB" id="A0A2K2G1H6"/>
<dbReference type="SUPFAM" id="SSF51419">
    <property type="entry name" value="PLP-binding barrel"/>
    <property type="match status" value="1"/>
</dbReference>
<keyword evidence="5 7" id="KW-0663">Pyridoxal phosphate</keyword>
<comment type="cofactor">
    <cofactor evidence="2 7 8">
        <name>pyridoxal 5'-phosphate</name>
        <dbReference type="ChEBI" id="CHEBI:597326"/>
    </cofactor>
</comment>
<comment type="similarity">
    <text evidence="3 7">Belongs to the alanine racemase family.</text>
</comment>
<evidence type="ECO:0000256" key="9">
    <source>
        <dbReference type="PIRSR" id="PIRSR600821-52"/>
    </source>
</evidence>
<dbReference type="InterPro" id="IPR020622">
    <property type="entry name" value="Ala_racemase_pyridoxalP-BS"/>
</dbReference>
<reference evidence="11 12" key="1">
    <citation type="submission" date="2016-05" db="EMBL/GenBank/DDBJ databases">
        <title>Complete genome sequence of Novosphingobium guangzhouense SA925(T).</title>
        <authorList>
            <person name="Sha S."/>
        </authorList>
    </citation>
    <scope>NUCLEOTIDE SEQUENCE [LARGE SCALE GENOMIC DNA]</scope>
    <source>
        <strain evidence="11 12">SA925</strain>
    </source>
</reference>
<dbReference type="Gene3D" id="2.40.37.10">
    <property type="entry name" value="Lyase, Ornithine Decarboxylase, Chain A, domain 1"/>
    <property type="match status" value="1"/>
</dbReference>
<dbReference type="Pfam" id="PF01168">
    <property type="entry name" value="Ala_racemase_N"/>
    <property type="match status" value="1"/>
</dbReference>
<evidence type="ECO:0000256" key="4">
    <source>
        <dbReference type="ARBA" id="ARBA00013089"/>
    </source>
</evidence>
<feature type="active site" description="Proton acceptor; specific for L-alanine" evidence="7">
    <location>
        <position position="256"/>
    </location>
</feature>
<evidence type="ECO:0000256" key="7">
    <source>
        <dbReference type="HAMAP-Rule" id="MF_01201"/>
    </source>
</evidence>
<evidence type="ECO:0000256" key="8">
    <source>
        <dbReference type="PIRSR" id="PIRSR600821-50"/>
    </source>
</evidence>
<dbReference type="NCBIfam" id="TIGR00492">
    <property type="entry name" value="alr"/>
    <property type="match status" value="1"/>
</dbReference>
<dbReference type="InterPro" id="IPR000821">
    <property type="entry name" value="Ala_racemase"/>
</dbReference>
<dbReference type="PANTHER" id="PTHR30511">
    <property type="entry name" value="ALANINE RACEMASE"/>
    <property type="match status" value="1"/>
</dbReference>
<dbReference type="Gene3D" id="3.20.20.10">
    <property type="entry name" value="Alanine racemase"/>
    <property type="match status" value="1"/>
</dbReference>
<feature type="domain" description="Alanine racemase C-terminal" evidence="10">
    <location>
        <begin position="235"/>
        <end position="353"/>
    </location>
</feature>
<dbReference type="HAMAP" id="MF_01201">
    <property type="entry name" value="Ala_racemase"/>
    <property type="match status" value="1"/>
</dbReference>
<dbReference type="GO" id="GO:0008784">
    <property type="term" value="F:alanine racemase activity"/>
    <property type="evidence" value="ECO:0007669"/>
    <property type="project" value="UniProtKB-UniRule"/>
</dbReference>
<keyword evidence="6 7" id="KW-0413">Isomerase</keyword>
<evidence type="ECO:0000256" key="3">
    <source>
        <dbReference type="ARBA" id="ARBA00007880"/>
    </source>
</evidence>
<comment type="pathway">
    <text evidence="7">Amino-acid biosynthesis; D-alanine biosynthesis; D-alanine from L-alanine: step 1/1.</text>
</comment>
<evidence type="ECO:0000256" key="6">
    <source>
        <dbReference type="ARBA" id="ARBA00023235"/>
    </source>
</evidence>
<comment type="caution">
    <text evidence="11">The sequence shown here is derived from an EMBL/GenBank/DDBJ whole genome shotgun (WGS) entry which is preliminary data.</text>
</comment>
<dbReference type="InterPro" id="IPR029066">
    <property type="entry name" value="PLP-binding_barrel"/>
</dbReference>
<dbReference type="UniPathway" id="UPA00042">
    <property type="reaction ID" value="UER00497"/>
</dbReference>
<evidence type="ECO:0000256" key="5">
    <source>
        <dbReference type="ARBA" id="ARBA00022898"/>
    </source>
</evidence>
<protein>
    <recommendedName>
        <fullName evidence="4 7">Alanine racemase</fullName>
        <ecNumber evidence="4 7">5.1.1.1</ecNumber>
    </recommendedName>
</protein>
<dbReference type="PRINTS" id="PR00992">
    <property type="entry name" value="ALARACEMASE"/>
</dbReference>
<dbReference type="OrthoDB" id="9813814at2"/>
<dbReference type="Proteomes" id="UP000236327">
    <property type="component" value="Unassembled WGS sequence"/>
</dbReference>
<name>A0A2K2G1H6_9SPHN</name>
<dbReference type="SUPFAM" id="SSF50621">
    <property type="entry name" value="Alanine racemase C-terminal domain-like"/>
    <property type="match status" value="1"/>
</dbReference>
<feature type="active site" description="Proton acceptor; specific for D-alanine" evidence="7">
    <location>
        <position position="46"/>
    </location>
</feature>
<evidence type="ECO:0000313" key="12">
    <source>
        <dbReference type="Proteomes" id="UP000236327"/>
    </source>
</evidence>
<evidence type="ECO:0000256" key="1">
    <source>
        <dbReference type="ARBA" id="ARBA00000316"/>
    </source>
</evidence>
<keyword evidence="12" id="KW-1185">Reference proteome</keyword>
<dbReference type="CDD" id="cd00430">
    <property type="entry name" value="PLPDE_III_AR"/>
    <property type="match status" value="1"/>
</dbReference>
<feature type="modified residue" description="N6-(pyridoxal phosphate)lysine" evidence="7 8">
    <location>
        <position position="46"/>
    </location>
</feature>
<organism evidence="11 12">
    <name type="scientific">Novosphingobium guangzhouense</name>
    <dbReference type="NCBI Taxonomy" id="1850347"/>
    <lineage>
        <taxon>Bacteria</taxon>
        <taxon>Pseudomonadati</taxon>
        <taxon>Pseudomonadota</taxon>
        <taxon>Alphaproteobacteria</taxon>
        <taxon>Sphingomonadales</taxon>
        <taxon>Sphingomonadaceae</taxon>
        <taxon>Novosphingobium</taxon>
    </lineage>
</organism>
<dbReference type="EMBL" id="LYMM01000030">
    <property type="protein sequence ID" value="PNU04852.1"/>
    <property type="molecule type" value="Genomic_DNA"/>
</dbReference>
<dbReference type="InterPro" id="IPR011079">
    <property type="entry name" value="Ala_racemase_C"/>
</dbReference>
<dbReference type="EC" id="5.1.1.1" evidence="4 7"/>
<dbReference type="SMART" id="SM01005">
    <property type="entry name" value="Ala_racemase_C"/>
    <property type="match status" value="1"/>
</dbReference>
<dbReference type="GO" id="GO:0030170">
    <property type="term" value="F:pyridoxal phosphate binding"/>
    <property type="evidence" value="ECO:0007669"/>
    <property type="project" value="UniProtKB-UniRule"/>
</dbReference>
<dbReference type="InterPro" id="IPR009006">
    <property type="entry name" value="Ala_racemase/Decarboxylase_C"/>
</dbReference>
<gene>
    <name evidence="11" type="ORF">A8V01_18220</name>
</gene>
<comment type="catalytic activity">
    <reaction evidence="1 7">
        <text>L-alanine = D-alanine</text>
        <dbReference type="Rhea" id="RHEA:20249"/>
        <dbReference type="ChEBI" id="CHEBI:57416"/>
        <dbReference type="ChEBI" id="CHEBI:57972"/>
        <dbReference type="EC" id="5.1.1.1"/>
    </reaction>
</comment>